<proteinExistence type="predicted"/>
<keyword evidence="3 6" id="KW-0812">Transmembrane</keyword>
<evidence type="ECO:0000256" key="4">
    <source>
        <dbReference type="ARBA" id="ARBA00022989"/>
    </source>
</evidence>
<evidence type="ECO:0000259" key="7">
    <source>
        <dbReference type="PROSITE" id="PS50850"/>
    </source>
</evidence>
<comment type="caution">
    <text evidence="8">The sequence shown here is derived from an EMBL/GenBank/DDBJ whole genome shotgun (WGS) entry which is preliminary data.</text>
</comment>
<dbReference type="Pfam" id="PF07690">
    <property type="entry name" value="MFS_1"/>
    <property type="match status" value="1"/>
</dbReference>
<dbReference type="InterPro" id="IPR011701">
    <property type="entry name" value="MFS"/>
</dbReference>
<feature type="transmembrane region" description="Helical" evidence="6">
    <location>
        <begin position="23"/>
        <end position="44"/>
    </location>
</feature>
<dbReference type="PROSITE" id="PS50850">
    <property type="entry name" value="MFS"/>
    <property type="match status" value="1"/>
</dbReference>
<evidence type="ECO:0000256" key="5">
    <source>
        <dbReference type="ARBA" id="ARBA00023136"/>
    </source>
</evidence>
<sequence>MSANPSHVNLLSRLERIPVTRTVVYIIVLLSFVWLAEAFDIGIVGPVLTTLEKTWGLASWQQGLLAVASTLGVVTGMVPSGLLADRIGRRRVVLFGILFFSVLTLVGSVVSNFSTLWLIRFLAGVGEGAVLPMPYLLLSEFVRSRQRAVSVGYSNGILTAAYVIPNLASLWALNTFPASFAWRVPFLLGGIPLLLLIPLALWLPESPRYLLKRGREAEVLRLVERLEGEAGLTSDLKVADARLRVVLDHDNEGARVPLRAMVAQPFLRRGLLVTMQLTAALILFYILQVFGPTLLVSRGTGNGTAILFSGLMMVVAGGGSIVQGYLSDKLGRKAILAMYVALASAGCLLFAFGTSTFVVFLAGALTAFFGLGIFPVSKLCVAEQYPTELRGRGVYLNEMTARTVSGVVTIYFIPSLLHTYGNQTIFFGIAVILVLFNLPFLFFGRETANVQMEEAGAKLSFGRIEREALAHQVSSR</sequence>
<evidence type="ECO:0000256" key="3">
    <source>
        <dbReference type="ARBA" id="ARBA00022692"/>
    </source>
</evidence>
<evidence type="ECO:0000256" key="6">
    <source>
        <dbReference type="SAM" id="Phobius"/>
    </source>
</evidence>
<feature type="transmembrane region" description="Helical" evidence="6">
    <location>
        <begin position="303"/>
        <end position="322"/>
    </location>
</feature>
<name>A0ABV5AL03_9BACL</name>
<feature type="transmembrane region" description="Helical" evidence="6">
    <location>
        <begin position="64"/>
        <end position="85"/>
    </location>
</feature>
<keyword evidence="9" id="KW-1185">Reference proteome</keyword>
<evidence type="ECO:0000256" key="2">
    <source>
        <dbReference type="ARBA" id="ARBA00022448"/>
    </source>
</evidence>
<dbReference type="RefSeq" id="WP_275475108.1">
    <property type="nucleotide sequence ID" value="NZ_CP162940.1"/>
</dbReference>
<keyword evidence="2" id="KW-0813">Transport</keyword>
<dbReference type="InterPro" id="IPR005829">
    <property type="entry name" value="Sugar_transporter_CS"/>
</dbReference>
<protein>
    <submittedName>
        <fullName evidence="8">MFS transporter</fullName>
    </submittedName>
</protein>
<keyword evidence="5 6" id="KW-0472">Membrane</keyword>
<feature type="transmembrane region" description="Helical" evidence="6">
    <location>
        <begin position="117"/>
        <end position="138"/>
    </location>
</feature>
<dbReference type="PANTHER" id="PTHR23508:SF10">
    <property type="entry name" value="CARBOXYLIC ACID TRANSPORTER PROTEIN HOMOLOG"/>
    <property type="match status" value="1"/>
</dbReference>
<comment type="subcellular location">
    <subcellularLocation>
        <location evidence="1">Cell membrane</location>
        <topology evidence="1">Multi-pass membrane protein</topology>
    </subcellularLocation>
</comment>
<feature type="transmembrane region" description="Helical" evidence="6">
    <location>
        <begin position="184"/>
        <end position="203"/>
    </location>
</feature>
<dbReference type="InterPro" id="IPR020846">
    <property type="entry name" value="MFS_dom"/>
</dbReference>
<organism evidence="8 9">
    <name type="scientific">Alicyclobacillus fastidiosus</name>
    <dbReference type="NCBI Taxonomy" id="392011"/>
    <lineage>
        <taxon>Bacteria</taxon>
        <taxon>Bacillati</taxon>
        <taxon>Bacillota</taxon>
        <taxon>Bacilli</taxon>
        <taxon>Bacillales</taxon>
        <taxon>Alicyclobacillaceae</taxon>
        <taxon>Alicyclobacillus</taxon>
    </lineage>
</organism>
<dbReference type="PANTHER" id="PTHR23508">
    <property type="entry name" value="CARBOXYLIC ACID TRANSPORTER PROTEIN HOMOLOG"/>
    <property type="match status" value="1"/>
</dbReference>
<feature type="transmembrane region" description="Helical" evidence="6">
    <location>
        <begin position="334"/>
        <end position="352"/>
    </location>
</feature>
<dbReference type="InterPro" id="IPR036259">
    <property type="entry name" value="MFS_trans_sf"/>
</dbReference>
<dbReference type="EMBL" id="JBDXSU010000031">
    <property type="protein sequence ID" value="MFB5192913.1"/>
    <property type="molecule type" value="Genomic_DNA"/>
</dbReference>
<gene>
    <name evidence="8" type="ORF">KKP3000_002507</name>
</gene>
<evidence type="ECO:0000313" key="9">
    <source>
        <dbReference type="Proteomes" id="UP001579974"/>
    </source>
</evidence>
<dbReference type="Gene3D" id="1.20.1250.20">
    <property type="entry name" value="MFS general substrate transporter like domains"/>
    <property type="match status" value="1"/>
</dbReference>
<evidence type="ECO:0000313" key="8">
    <source>
        <dbReference type="EMBL" id="MFB5192913.1"/>
    </source>
</evidence>
<dbReference type="PROSITE" id="PS00216">
    <property type="entry name" value="SUGAR_TRANSPORT_1"/>
    <property type="match status" value="1"/>
</dbReference>
<feature type="transmembrane region" description="Helical" evidence="6">
    <location>
        <begin position="271"/>
        <end position="291"/>
    </location>
</feature>
<feature type="domain" description="Major facilitator superfamily (MFS) profile" evidence="7">
    <location>
        <begin position="26"/>
        <end position="448"/>
    </location>
</feature>
<feature type="transmembrane region" description="Helical" evidence="6">
    <location>
        <begin position="358"/>
        <end position="381"/>
    </location>
</feature>
<evidence type="ECO:0000256" key="1">
    <source>
        <dbReference type="ARBA" id="ARBA00004651"/>
    </source>
</evidence>
<dbReference type="CDD" id="cd17316">
    <property type="entry name" value="MFS_SV2_like"/>
    <property type="match status" value="1"/>
</dbReference>
<dbReference type="SUPFAM" id="SSF103473">
    <property type="entry name" value="MFS general substrate transporter"/>
    <property type="match status" value="1"/>
</dbReference>
<accession>A0ABV5AL03</accession>
<feature type="transmembrane region" description="Helical" evidence="6">
    <location>
        <begin position="425"/>
        <end position="443"/>
    </location>
</feature>
<dbReference type="Proteomes" id="UP001579974">
    <property type="component" value="Unassembled WGS sequence"/>
</dbReference>
<feature type="transmembrane region" description="Helical" evidence="6">
    <location>
        <begin position="150"/>
        <end position="172"/>
    </location>
</feature>
<keyword evidence="4 6" id="KW-1133">Transmembrane helix</keyword>
<reference evidence="8 9" key="1">
    <citation type="journal article" date="2024" name="Int. J. Mol. Sci.">
        <title>Exploration of Alicyclobacillus spp. Genome in Search of Antibiotic Resistance.</title>
        <authorList>
            <person name="Bucka-Kolendo J."/>
            <person name="Kiousi D.E."/>
            <person name="Dekowska A."/>
            <person name="Mikolajczuk-Szczyrba A."/>
            <person name="Karadedos D.M."/>
            <person name="Michael P."/>
            <person name="Galanis A."/>
            <person name="Sokolowska B."/>
        </authorList>
    </citation>
    <scope>NUCLEOTIDE SEQUENCE [LARGE SCALE GENOMIC DNA]</scope>
    <source>
        <strain evidence="8 9">KKP 3000</strain>
    </source>
</reference>
<feature type="transmembrane region" description="Helical" evidence="6">
    <location>
        <begin position="92"/>
        <end position="111"/>
    </location>
</feature>